<dbReference type="Proteomes" id="UP000887578">
    <property type="component" value="Unplaced"/>
</dbReference>
<evidence type="ECO:0000313" key="2">
    <source>
        <dbReference type="Proteomes" id="UP000887578"/>
    </source>
</evidence>
<evidence type="ECO:0000313" key="3">
    <source>
        <dbReference type="WBParaSite" id="PDA_v2.g25932.t1"/>
    </source>
</evidence>
<organism evidence="2 3">
    <name type="scientific">Panagrolaimus davidi</name>
    <dbReference type="NCBI Taxonomy" id="227884"/>
    <lineage>
        <taxon>Eukaryota</taxon>
        <taxon>Metazoa</taxon>
        <taxon>Ecdysozoa</taxon>
        <taxon>Nematoda</taxon>
        <taxon>Chromadorea</taxon>
        <taxon>Rhabditida</taxon>
        <taxon>Tylenchina</taxon>
        <taxon>Panagrolaimomorpha</taxon>
        <taxon>Panagrolaimoidea</taxon>
        <taxon>Panagrolaimidae</taxon>
        <taxon>Panagrolaimus</taxon>
    </lineage>
</organism>
<reference evidence="3" key="1">
    <citation type="submission" date="2022-11" db="UniProtKB">
        <authorList>
            <consortium name="WormBaseParasite"/>
        </authorList>
    </citation>
    <scope>IDENTIFICATION</scope>
</reference>
<proteinExistence type="predicted"/>
<sequence length="136" mass="15468">MGAAWSSPYLEKENAELKSKLAEALQQNPELEKLREEHANLTALLQPASEKVETLHSQLAEMEKLREELQAATEEAKQAETLKAEIAEMEKLREERANLESRLQPSTEQVETLKSQLAEALQLNPELAKLRKEQHD</sequence>
<keyword evidence="2" id="KW-1185">Reference proteome</keyword>
<dbReference type="AlphaFoldDB" id="A0A914Q3Q2"/>
<evidence type="ECO:0000256" key="1">
    <source>
        <dbReference type="SAM" id="Coils"/>
    </source>
</evidence>
<protein>
    <submittedName>
        <fullName evidence="3">Uncharacterized protein</fullName>
    </submittedName>
</protein>
<feature type="coiled-coil region" evidence="1">
    <location>
        <begin position="14"/>
        <end position="109"/>
    </location>
</feature>
<keyword evidence="1" id="KW-0175">Coiled coil</keyword>
<accession>A0A914Q3Q2</accession>
<name>A0A914Q3Q2_9BILA</name>
<dbReference type="WBParaSite" id="PDA_v2.g25932.t1">
    <property type="protein sequence ID" value="PDA_v2.g25932.t1"/>
    <property type="gene ID" value="PDA_v2.g25932"/>
</dbReference>